<dbReference type="InterPro" id="IPR029058">
    <property type="entry name" value="AB_hydrolase_fold"/>
</dbReference>
<protein>
    <submittedName>
        <fullName evidence="2">Dienelactone hydrolase</fullName>
    </submittedName>
</protein>
<keyword evidence="2" id="KW-0378">Hydrolase</keyword>
<dbReference type="AlphaFoldDB" id="A0A931D9P9"/>
<accession>A0A931D9P9</accession>
<evidence type="ECO:0000313" key="3">
    <source>
        <dbReference type="Proteomes" id="UP000625033"/>
    </source>
</evidence>
<feature type="region of interest" description="Disordered" evidence="1">
    <location>
        <begin position="1"/>
        <end position="20"/>
    </location>
</feature>
<dbReference type="SUPFAM" id="SSF53474">
    <property type="entry name" value="alpha/beta-Hydrolases"/>
    <property type="match status" value="1"/>
</dbReference>
<dbReference type="RefSeq" id="WP_196836243.1">
    <property type="nucleotide sequence ID" value="NZ_JADOTZ010000001.1"/>
</dbReference>
<evidence type="ECO:0000256" key="1">
    <source>
        <dbReference type="SAM" id="MobiDB-lite"/>
    </source>
</evidence>
<sequence length="351" mass="35852">MDHSSPPPTACTDPSLGRGAEPLLLRVRQDPPSPAAATGGATSAVEHLGQLSAAFAPYLRPEPPRLLEESAHGDWVRQRWSAEIFPGMPFGVYVLRPTGPGPSPTVLALHGHGASSASLAGVDDDGATAGAHGRLGVQLVEAGATVVIPDMVGLPGRRGAAERPGTQCQRLVNHLGLFGLSLSGARTAELNGLLGQLAELEVDPSAPLGVAGFSGGGQIGVHVALPHPQVRVLALSGYGSTFAQGILAIEHCPCNYTPGLARFGDLPEVLAAFTGPIIVEAGRADQLFPIGGVRATADALARLGRSEPGHRSGDPGAPPPVTLIEHDGGHEVDGPALTQHVISALKNISCE</sequence>
<name>A0A931D9P9_9MICC</name>
<organism evidence="2 3">
    <name type="scientific">Zhihengliuella flava</name>
    <dbReference type="NCBI Taxonomy" id="1285193"/>
    <lineage>
        <taxon>Bacteria</taxon>
        <taxon>Bacillati</taxon>
        <taxon>Actinomycetota</taxon>
        <taxon>Actinomycetes</taxon>
        <taxon>Micrococcales</taxon>
        <taxon>Micrococcaceae</taxon>
        <taxon>Zhihengliuella</taxon>
    </lineage>
</organism>
<evidence type="ECO:0000313" key="2">
    <source>
        <dbReference type="EMBL" id="MBG6085012.1"/>
    </source>
</evidence>
<dbReference type="Proteomes" id="UP000625033">
    <property type="component" value="Unassembled WGS sequence"/>
</dbReference>
<proteinExistence type="predicted"/>
<reference evidence="2" key="1">
    <citation type="submission" date="2020-11" db="EMBL/GenBank/DDBJ databases">
        <title>Sequencing the genomes of 1000 actinobacteria strains.</title>
        <authorList>
            <person name="Klenk H.-P."/>
        </authorList>
    </citation>
    <scope>NUCLEOTIDE SEQUENCE</scope>
    <source>
        <strain evidence="2">DSM 26152</strain>
    </source>
</reference>
<gene>
    <name evidence="2" type="ORF">IW252_001779</name>
</gene>
<keyword evidence="3" id="KW-1185">Reference proteome</keyword>
<dbReference type="EMBL" id="JADOTZ010000001">
    <property type="protein sequence ID" value="MBG6085012.1"/>
    <property type="molecule type" value="Genomic_DNA"/>
</dbReference>
<comment type="caution">
    <text evidence="2">The sequence shown here is derived from an EMBL/GenBank/DDBJ whole genome shotgun (WGS) entry which is preliminary data.</text>
</comment>
<dbReference type="GO" id="GO:0016787">
    <property type="term" value="F:hydrolase activity"/>
    <property type="evidence" value="ECO:0007669"/>
    <property type="project" value="UniProtKB-KW"/>
</dbReference>
<dbReference type="Gene3D" id="3.40.50.1820">
    <property type="entry name" value="alpha/beta hydrolase"/>
    <property type="match status" value="1"/>
</dbReference>